<organism evidence="1 2">
    <name type="scientific">Plectus sambesii</name>
    <dbReference type="NCBI Taxonomy" id="2011161"/>
    <lineage>
        <taxon>Eukaryota</taxon>
        <taxon>Metazoa</taxon>
        <taxon>Ecdysozoa</taxon>
        <taxon>Nematoda</taxon>
        <taxon>Chromadorea</taxon>
        <taxon>Plectida</taxon>
        <taxon>Plectina</taxon>
        <taxon>Plectoidea</taxon>
        <taxon>Plectidae</taxon>
        <taxon>Plectus</taxon>
    </lineage>
</organism>
<evidence type="ECO:0000313" key="1">
    <source>
        <dbReference type="Proteomes" id="UP000887566"/>
    </source>
</evidence>
<proteinExistence type="predicted"/>
<dbReference type="WBParaSite" id="PSAMB.scaffold643size44716.g7698.t1">
    <property type="protein sequence ID" value="PSAMB.scaffold643size44716.g7698.t1"/>
    <property type="gene ID" value="PSAMB.scaffold643size44716.g7698"/>
</dbReference>
<dbReference type="AlphaFoldDB" id="A0A914X2Z5"/>
<protein>
    <submittedName>
        <fullName evidence="2">Uncharacterized protein</fullName>
    </submittedName>
</protein>
<dbReference type="Proteomes" id="UP000887566">
    <property type="component" value="Unplaced"/>
</dbReference>
<name>A0A914X2Z5_9BILA</name>
<keyword evidence="1" id="KW-1185">Reference proteome</keyword>
<sequence length="124" mass="13271">MGQMASYFEGNILSTLKFDLAKKAVLVSAAQLADIDQQEEVEGVRSVDVDWNVHAFSTTLENLTAAVSNTTHSNATSTPVSAIISTTAVAVSKYSNSISSRDYGFFTVFLVIRFAQTVLAVNSA</sequence>
<evidence type="ECO:0000313" key="2">
    <source>
        <dbReference type="WBParaSite" id="PSAMB.scaffold643size44716.g7698.t1"/>
    </source>
</evidence>
<reference evidence="2" key="1">
    <citation type="submission" date="2022-11" db="UniProtKB">
        <authorList>
            <consortium name="WormBaseParasite"/>
        </authorList>
    </citation>
    <scope>IDENTIFICATION</scope>
</reference>
<accession>A0A914X2Z5</accession>